<evidence type="ECO:0000256" key="5">
    <source>
        <dbReference type="ARBA" id="ARBA00022691"/>
    </source>
</evidence>
<dbReference type="InterPro" id="IPR046977">
    <property type="entry name" value="RsmC/RlmG"/>
</dbReference>
<name>A0ABU2ZL80_9ALTE</name>
<evidence type="ECO:0000256" key="3">
    <source>
        <dbReference type="ARBA" id="ARBA00022603"/>
    </source>
</evidence>
<feature type="domain" description="Methyltransferase small" evidence="7">
    <location>
        <begin position="220"/>
        <end position="393"/>
    </location>
</feature>
<comment type="similarity">
    <text evidence="6">Belongs to the methyltransferase superfamily. RlmG family.</text>
</comment>
<comment type="subcellular location">
    <subcellularLocation>
        <location evidence="6">Cytoplasm</location>
    </subcellularLocation>
</comment>
<dbReference type="Proteomes" id="UP001253545">
    <property type="component" value="Unassembled WGS sequence"/>
</dbReference>
<evidence type="ECO:0000259" key="8">
    <source>
        <dbReference type="Pfam" id="PF26049"/>
    </source>
</evidence>
<keyword evidence="5 6" id="KW-0949">S-adenosyl-L-methionine</keyword>
<evidence type="ECO:0000256" key="6">
    <source>
        <dbReference type="HAMAP-Rule" id="MF_01859"/>
    </source>
</evidence>
<dbReference type="InterPro" id="IPR002052">
    <property type="entry name" value="DNA_methylase_N6_adenine_CS"/>
</dbReference>
<reference evidence="9 10" key="1">
    <citation type="submission" date="2023-09" db="EMBL/GenBank/DDBJ databases">
        <authorList>
            <person name="Rey-Velasco X."/>
        </authorList>
    </citation>
    <scope>NUCLEOTIDE SEQUENCE [LARGE SCALE GENOMIC DNA]</scope>
    <source>
        <strain evidence="9 10">P117</strain>
    </source>
</reference>
<dbReference type="PROSITE" id="PS00092">
    <property type="entry name" value="N6_MTASE"/>
    <property type="match status" value="1"/>
</dbReference>
<dbReference type="HAMAP" id="MF_01859">
    <property type="entry name" value="23SrRNA_methyltr_G"/>
    <property type="match status" value="1"/>
</dbReference>
<evidence type="ECO:0000256" key="4">
    <source>
        <dbReference type="ARBA" id="ARBA00022679"/>
    </source>
</evidence>
<keyword evidence="10" id="KW-1185">Reference proteome</keyword>
<dbReference type="CDD" id="cd02440">
    <property type="entry name" value="AdoMet_MTases"/>
    <property type="match status" value="1"/>
</dbReference>
<proteinExistence type="inferred from homology"/>
<gene>
    <name evidence="6" type="primary">rlmG</name>
    <name evidence="9" type="ORF">RM552_00815</name>
</gene>
<sequence>MVTQTQLNKHDFSINLQRFPTKSSDKSLRAWDAADEYLIDQLVESVNLADIKTIIVINDSFGALCCAIQALAPHIKIDTFTDSYMSKLGIQNNINNNAPLTGKNTHITVNSSLDFNSKLNKADIVLLKVPRTLAYLDYLLAQLRLYLSNDTKILAGGMVKLITSSVVKLFEKHFPGTKTSLAKKKARLLISASCDEIENAGTSDNYKVNISQVKDEELGFTLYNWPNVFCREQVDIGARFLLKTLINYDFAQKNIIDLGCGNGILGVSVLQRSPNTHMVFVDESFMAIASAKQTLAQAAVDDVSNAAEFYVNHCLSNITLKSVDAVLCNPPFHQQSTVTEDIAWQMFKDAYKVLKPRGQFFVVGNRHLDHHIKLKKLFGNCKAIASNAKFVVLLASKSI</sequence>
<organism evidence="9 10">
    <name type="scientific">Glaciecola petra</name>
    <dbReference type="NCBI Taxonomy" id="3075602"/>
    <lineage>
        <taxon>Bacteria</taxon>
        <taxon>Pseudomonadati</taxon>
        <taxon>Pseudomonadota</taxon>
        <taxon>Gammaproteobacteria</taxon>
        <taxon>Alteromonadales</taxon>
        <taxon>Alteromonadaceae</taxon>
        <taxon>Glaciecola</taxon>
    </lineage>
</organism>
<dbReference type="Pfam" id="PF26049">
    <property type="entry name" value="RLMG_N"/>
    <property type="match status" value="1"/>
</dbReference>
<dbReference type="GO" id="GO:0032259">
    <property type="term" value="P:methylation"/>
    <property type="evidence" value="ECO:0007669"/>
    <property type="project" value="UniProtKB-KW"/>
</dbReference>
<dbReference type="GO" id="GO:0008168">
    <property type="term" value="F:methyltransferase activity"/>
    <property type="evidence" value="ECO:0007669"/>
    <property type="project" value="UniProtKB-KW"/>
</dbReference>
<dbReference type="Pfam" id="PF05175">
    <property type="entry name" value="MTS"/>
    <property type="match status" value="1"/>
</dbReference>
<comment type="catalytic activity">
    <reaction evidence="6">
        <text>guanosine(1835) in 23S rRNA + S-adenosyl-L-methionine = N(2)-methylguanosine(1835) in 23S rRNA + S-adenosyl-L-homocysteine + H(+)</text>
        <dbReference type="Rhea" id="RHEA:42744"/>
        <dbReference type="Rhea" id="RHEA-COMP:10217"/>
        <dbReference type="Rhea" id="RHEA-COMP:10218"/>
        <dbReference type="ChEBI" id="CHEBI:15378"/>
        <dbReference type="ChEBI" id="CHEBI:57856"/>
        <dbReference type="ChEBI" id="CHEBI:59789"/>
        <dbReference type="ChEBI" id="CHEBI:74269"/>
        <dbReference type="ChEBI" id="CHEBI:74481"/>
        <dbReference type="EC" id="2.1.1.174"/>
    </reaction>
</comment>
<dbReference type="InterPro" id="IPR029063">
    <property type="entry name" value="SAM-dependent_MTases_sf"/>
</dbReference>
<keyword evidence="4 6" id="KW-0808">Transferase</keyword>
<comment type="caution">
    <text evidence="9">The sequence shown here is derived from an EMBL/GenBank/DDBJ whole genome shotgun (WGS) entry which is preliminary data.</text>
</comment>
<keyword evidence="2 6" id="KW-0698">rRNA processing</keyword>
<dbReference type="PANTHER" id="PTHR47816:SF5">
    <property type="entry name" value="RIBOSOMAL RNA LARGE SUBUNIT METHYLTRANSFERASE G"/>
    <property type="match status" value="1"/>
</dbReference>
<accession>A0ABU2ZL80</accession>
<dbReference type="Gene3D" id="3.40.50.150">
    <property type="entry name" value="Vaccinia Virus protein VP39"/>
    <property type="match status" value="2"/>
</dbReference>
<evidence type="ECO:0000313" key="9">
    <source>
        <dbReference type="EMBL" id="MDT0593380.1"/>
    </source>
</evidence>
<keyword evidence="3 6" id="KW-0489">Methyltransferase</keyword>
<evidence type="ECO:0000256" key="1">
    <source>
        <dbReference type="ARBA" id="ARBA00022490"/>
    </source>
</evidence>
<evidence type="ECO:0000313" key="10">
    <source>
        <dbReference type="Proteomes" id="UP001253545"/>
    </source>
</evidence>
<dbReference type="InterPro" id="IPR017237">
    <property type="entry name" value="RLMG"/>
</dbReference>
<protein>
    <recommendedName>
        <fullName evidence="6">Ribosomal RNA large subunit methyltransferase G</fullName>
        <ecNumber evidence="6">2.1.1.174</ecNumber>
    </recommendedName>
    <alternativeName>
        <fullName evidence="6">23S rRNA m2G1835 methyltransferase</fullName>
    </alternativeName>
    <alternativeName>
        <fullName evidence="6">rRNA (guanine-N(2)-)-methyltransferase RlmG</fullName>
    </alternativeName>
</protein>
<evidence type="ECO:0000259" key="7">
    <source>
        <dbReference type="Pfam" id="PF05175"/>
    </source>
</evidence>
<dbReference type="SUPFAM" id="SSF53335">
    <property type="entry name" value="S-adenosyl-L-methionine-dependent methyltransferases"/>
    <property type="match status" value="1"/>
</dbReference>
<evidence type="ECO:0000256" key="2">
    <source>
        <dbReference type="ARBA" id="ARBA00022552"/>
    </source>
</evidence>
<dbReference type="InterPro" id="IPR058679">
    <property type="entry name" value="RlmG_N"/>
</dbReference>
<dbReference type="EC" id="2.1.1.174" evidence="6"/>
<dbReference type="InterPro" id="IPR007848">
    <property type="entry name" value="Small_mtfrase_dom"/>
</dbReference>
<dbReference type="RefSeq" id="WP_311366901.1">
    <property type="nucleotide sequence ID" value="NZ_JAVRHX010000001.1"/>
</dbReference>
<dbReference type="PANTHER" id="PTHR47816">
    <property type="entry name" value="RIBOSOMAL RNA SMALL SUBUNIT METHYLTRANSFERASE C"/>
    <property type="match status" value="1"/>
</dbReference>
<keyword evidence="1 6" id="KW-0963">Cytoplasm</keyword>
<comment type="function">
    <text evidence="6">Specifically methylates the guanine in position 1835 (m2G1835) of 23S rRNA.</text>
</comment>
<dbReference type="EMBL" id="JAVRHX010000001">
    <property type="protein sequence ID" value="MDT0593380.1"/>
    <property type="molecule type" value="Genomic_DNA"/>
</dbReference>
<feature type="domain" description="RlmG N-terminal" evidence="8">
    <location>
        <begin position="5"/>
        <end position="191"/>
    </location>
</feature>
<dbReference type="PIRSF" id="PIRSF037565">
    <property type="entry name" value="RRNA_m2G_Mtase_RsmD_prd"/>
    <property type="match status" value="1"/>
</dbReference>